<dbReference type="Proteomes" id="UP000006906">
    <property type="component" value="Chromosome 2"/>
</dbReference>
<dbReference type="AlphaFoldDB" id="A0A2K3E319"/>
<dbReference type="GeneID" id="66052466"/>
<evidence type="ECO:0000313" key="2">
    <source>
        <dbReference type="Proteomes" id="UP000006906"/>
    </source>
</evidence>
<keyword evidence="2" id="KW-1185">Reference proteome</keyword>
<dbReference type="EMBL" id="CM008963">
    <property type="protein sequence ID" value="PNW87157.1"/>
    <property type="molecule type" value="Genomic_DNA"/>
</dbReference>
<dbReference type="KEGG" id="cre:CHLRE_02g111250v5"/>
<proteinExistence type="predicted"/>
<accession>A0A2K3E319</accession>
<dbReference type="RefSeq" id="XP_042927521.1">
    <property type="nucleotide sequence ID" value="XM_043059887.1"/>
</dbReference>
<gene>
    <name evidence="1" type="ORF">CHLRE_02g111250v5</name>
</gene>
<reference evidence="1 2" key="1">
    <citation type="journal article" date="2007" name="Science">
        <title>The Chlamydomonas genome reveals the evolution of key animal and plant functions.</title>
        <authorList>
            <person name="Merchant S.S."/>
            <person name="Prochnik S.E."/>
            <person name="Vallon O."/>
            <person name="Harris E.H."/>
            <person name="Karpowicz S.J."/>
            <person name="Witman G.B."/>
            <person name="Terry A."/>
            <person name="Salamov A."/>
            <person name="Fritz-Laylin L.K."/>
            <person name="Marechal-Drouard L."/>
            <person name="Marshall W.F."/>
            <person name="Qu L.H."/>
            <person name="Nelson D.R."/>
            <person name="Sanderfoot A.A."/>
            <person name="Spalding M.H."/>
            <person name="Kapitonov V.V."/>
            <person name="Ren Q."/>
            <person name="Ferris P."/>
            <person name="Lindquist E."/>
            <person name="Shapiro H."/>
            <person name="Lucas S.M."/>
            <person name="Grimwood J."/>
            <person name="Schmutz J."/>
            <person name="Cardol P."/>
            <person name="Cerutti H."/>
            <person name="Chanfreau G."/>
            <person name="Chen C.L."/>
            <person name="Cognat V."/>
            <person name="Croft M.T."/>
            <person name="Dent R."/>
            <person name="Dutcher S."/>
            <person name="Fernandez E."/>
            <person name="Fukuzawa H."/>
            <person name="Gonzalez-Ballester D."/>
            <person name="Gonzalez-Halphen D."/>
            <person name="Hallmann A."/>
            <person name="Hanikenne M."/>
            <person name="Hippler M."/>
            <person name="Inwood W."/>
            <person name="Jabbari K."/>
            <person name="Kalanon M."/>
            <person name="Kuras R."/>
            <person name="Lefebvre P.A."/>
            <person name="Lemaire S.D."/>
            <person name="Lobanov A.V."/>
            <person name="Lohr M."/>
            <person name="Manuell A."/>
            <person name="Meier I."/>
            <person name="Mets L."/>
            <person name="Mittag M."/>
            <person name="Mittelmeier T."/>
            <person name="Moroney J.V."/>
            <person name="Moseley J."/>
            <person name="Napoli C."/>
            <person name="Nedelcu A.M."/>
            <person name="Niyogi K."/>
            <person name="Novoselov S.V."/>
            <person name="Paulsen I.T."/>
            <person name="Pazour G."/>
            <person name="Purton S."/>
            <person name="Ral J.P."/>
            <person name="Riano-Pachon D.M."/>
            <person name="Riekhof W."/>
            <person name="Rymarquis L."/>
            <person name="Schroda M."/>
            <person name="Stern D."/>
            <person name="Umen J."/>
            <person name="Willows R."/>
            <person name="Wilson N."/>
            <person name="Zimmer S.L."/>
            <person name="Allmer J."/>
            <person name="Balk J."/>
            <person name="Bisova K."/>
            <person name="Chen C.J."/>
            <person name="Elias M."/>
            <person name="Gendler K."/>
            <person name="Hauser C."/>
            <person name="Lamb M.R."/>
            <person name="Ledford H."/>
            <person name="Long J.C."/>
            <person name="Minagawa J."/>
            <person name="Page M.D."/>
            <person name="Pan J."/>
            <person name="Pootakham W."/>
            <person name="Roje S."/>
            <person name="Rose A."/>
            <person name="Stahlberg E."/>
            <person name="Terauchi A.M."/>
            <person name="Yang P."/>
            <person name="Ball S."/>
            <person name="Bowler C."/>
            <person name="Dieckmann C.L."/>
            <person name="Gladyshev V.N."/>
            <person name="Green P."/>
            <person name="Jorgensen R."/>
            <person name="Mayfield S."/>
            <person name="Mueller-Roeber B."/>
            <person name="Rajamani S."/>
            <person name="Sayre R.T."/>
            <person name="Brokstein P."/>
            <person name="Dubchak I."/>
            <person name="Goodstein D."/>
            <person name="Hornick L."/>
            <person name="Huang Y.W."/>
            <person name="Jhaveri J."/>
            <person name="Luo Y."/>
            <person name="Martinez D."/>
            <person name="Ngau W.C."/>
            <person name="Otillar B."/>
            <person name="Poliakov A."/>
            <person name="Porter A."/>
            <person name="Szajkowski L."/>
            <person name="Werner G."/>
            <person name="Zhou K."/>
            <person name="Grigoriev I.V."/>
            <person name="Rokhsar D.S."/>
            <person name="Grossman A.R."/>
        </authorList>
    </citation>
    <scope>NUCLEOTIDE SEQUENCE [LARGE SCALE GENOMIC DNA]</scope>
    <source>
        <strain evidence="2">CC-503</strain>
    </source>
</reference>
<dbReference type="InParanoid" id="A0A2K3E319"/>
<name>A0A2K3E319_CHLRE</name>
<organism evidence="1 2">
    <name type="scientific">Chlamydomonas reinhardtii</name>
    <name type="common">Chlamydomonas smithii</name>
    <dbReference type="NCBI Taxonomy" id="3055"/>
    <lineage>
        <taxon>Eukaryota</taxon>
        <taxon>Viridiplantae</taxon>
        <taxon>Chlorophyta</taxon>
        <taxon>core chlorophytes</taxon>
        <taxon>Chlorophyceae</taxon>
        <taxon>CS clade</taxon>
        <taxon>Chlamydomonadales</taxon>
        <taxon>Chlamydomonadaceae</taxon>
        <taxon>Chlamydomonas</taxon>
    </lineage>
</organism>
<protein>
    <submittedName>
        <fullName evidence="1">Uncharacterized protein</fullName>
    </submittedName>
</protein>
<dbReference type="Gramene" id="PNW87157">
    <property type="protein sequence ID" value="PNW87157"/>
    <property type="gene ID" value="CHLRE_02g111250v5"/>
</dbReference>
<sequence length="69" mass="7408">MRYAAHVPGPSKILAAGLEASDEELILQQCEEEEEELGAAAAAQQAAQPRLQLTAEGMPYITETEPLVE</sequence>
<evidence type="ECO:0000313" key="1">
    <source>
        <dbReference type="EMBL" id="PNW87157.1"/>
    </source>
</evidence>